<dbReference type="InterPro" id="IPR011990">
    <property type="entry name" value="TPR-like_helical_dom_sf"/>
</dbReference>
<dbReference type="InterPro" id="IPR019734">
    <property type="entry name" value="TPR_rpt"/>
</dbReference>
<dbReference type="OMA" id="CNQMLCE"/>
<dbReference type="HOGENOM" id="CLU_1464567_0_0_1"/>
<sequence length="179" mass="20268">MTELSEHDTAILNSVLYPNLPLSDSLGAAKLQDIEEDTPNVHKTKKMEIEAIQLAETGKFDEAITILNQALEIAPQRASIYNNRAHVYQFQKKFTDAFDDLTKAIELAGDKQKKTLSQALCQRGILHRRESRFELAKNDFEIAAKMGNQFAKSQLVELNPYAALCNQMLRKVMNNLNNM</sequence>
<feature type="repeat" description="TPR" evidence="2">
    <location>
        <begin position="78"/>
        <end position="111"/>
    </location>
</feature>
<dbReference type="InParanoid" id="D6WWC2"/>
<name>D6WWC2_TRICA</name>
<accession>D6WWC2</accession>
<dbReference type="STRING" id="7070.D6WWC2"/>
<evidence type="ECO:0000256" key="1">
    <source>
        <dbReference type="ARBA" id="ARBA00006995"/>
    </source>
</evidence>
<reference evidence="3 4" key="1">
    <citation type="journal article" date="2008" name="Nature">
        <title>The genome of the model beetle and pest Tribolium castaneum.</title>
        <authorList>
            <consortium name="Tribolium Genome Sequencing Consortium"/>
            <person name="Richards S."/>
            <person name="Gibbs R.A."/>
            <person name="Weinstock G.M."/>
            <person name="Brown S.J."/>
            <person name="Denell R."/>
            <person name="Beeman R.W."/>
            <person name="Gibbs R."/>
            <person name="Beeman R.W."/>
            <person name="Brown S.J."/>
            <person name="Bucher G."/>
            <person name="Friedrich M."/>
            <person name="Grimmelikhuijzen C.J."/>
            <person name="Klingler M."/>
            <person name="Lorenzen M."/>
            <person name="Richards S."/>
            <person name="Roth S."/>
            <person name="Schroder R."/>
            <person name="Tautz D."/>
            <person name="Zdobnov E.M."/>
            <person name="Muzny D."/>
            <person name="Gibbs R.A."/>
            <person name="Weinstock G.M."/>
            <person name="Attaway T."/>
            <person name="Bell S."/>
            <person name="Buhay C.J."/>
            <person name="Chandrabose M.N."/>
            <person name="Chavez D."/>
            <person name="Clerk-Blankenburg K.P."/>
            <person name="Cree A."/>
            <person name="Dao M."/>
            <person name="Davis C."/>
            <person name="Chacko J."/>
            <person name="Dinh H."/>
            <person name="Dugan-Rocha S."/>
            <person name="Fowler G."/>
            <person name="Garner T.T."/>
            <person name="Garnes J."/>
            <person name="Gnirke A."/>
            <person name="Hawes A."/>
            <person name="Hernandez J."/>
            <person name="Hines S."/>
            <person name="Holder M."/>
            <person name="Hume J."/>
            <person name="Jhangiani S.N."/>
            <person name="Joshi V."/>
            <person name="Khan Z.M."/>
            <person name="Jackson L."/>
            <person name="Kovar C."/>
            <person name="Kowis A."/>
            <person name="Lee S."/>
            <person name="Lewis L.R."/>
            <person name="Margolis J."/>
            <person name="Morgan M."/>
            <person name="Nazareth L.V."/>
            <person name="Nguyen N."/>
            <person name="Okwuonu G."/>
            <person name="Parker D."/>
            <person name="Richards S."/>
            <person name="Ruiz S.J."/>
            <person name="Santibanez J."/>
            <person name="Savard J."/>
            <person name="Scherer S.E."/>
            <person name="Schneider B."/>
            <person name="Sodergren E."/>
            <person name="Tautz D."/>
            <person name="Vattahil S."/>
            <person name="Villasana D."/>
            <person name="White C.S."/>
            <person name="Wright R."/>
            <person name="Park Y."/>
            <person name="Beeman R.W."/>
            <person name="Lord J."/>
            <person name="Oppert B."/>
            <person name="Lorenzen M."/>
            <person name="Brown S."/>
            <person name="Wang L."/>
            <person name="Savard J."/>
            <person name="Tautz D."/>
            <person name="Richards S."/>
            <person name="Weinstock G."/>
            <person name="Gibbs R.A."/>
            <person name="Liu Y."/>
            <person name="Worley K."/>
            <person name="Weinstock G."/>
            <person name="Elsik C.G."/>
            <person name="Reese J.T."/>
            <person name="Elhaik E."/>
            <person name="Landan G."/>
            <person name="Graur D."/>
            <person name="Arensburger P."/>
            <person name="Atkinson P."/>
            <person name="Beeman R.W."/>
            <person name="Beidler J."/>
            <person name="Brown S.J."/>
            <person name="Demuth J.P."/>
            <person name="Drury D.W."/>
            <person name="Du Y.Z."/>
            <person name="Fujiwara H."/>
            <person name="Lorenzen M."/>
            <person name="Maselli V."/>
            <person name="Osanai M."/>
            <person name="Park Y."/>
            <person name="Robertson H.M."/>
            <person name="Tu Z."/>
            <person name="Wang J.J."/>
            <person name="Wang S."/>
            <person name="Richards S."/>
            <person name="Song H."/>
            <person name="Zhang L."/>
            <person name="Sodergren E."/>
            <person name="Werner D."/>
            <person name="Stanke M."/>
            <person name="Morgenstern B."/>
            <person name="Solovyev V."/>
            <person name="Kosarev P."/>
            <person name="Brown G."/>
            <person name="Chen H.C."/>
            <person name="Ermolaeva O."/>
            <person name="Hlavina W."/>
            <person name="Kapustin Y."/>
            <person name="Kiryutin B."/>
            <person name="Kitts P."/>
            <person name="Maglott D."/>
            <person name="Pruitt K."/>
            <person name="Sapojnikov V."/>
            <person name="Souvorov A."/>
            <person name="Mackey A.J."/>
            <person name="Waterhouse R.M."/>
            <person name="Wyder S."/>
            <person name="Zdobnov E.M."/>
            <person name="Zdobnov E.M."/>
            <person name="Wyder S."/>
            <person name="Kriventseva E.V."/>
            <person name="Kadowaki T."/>
            <person name="Bork P."/>
            <person name="Aranda M."/>
            <person name="Bao R."/>
            <person name="Beermann A."/>
            <person name="Berns N."/>
            <person name="Bolognesi R."/>
            <person name="Bonneton F."/>
            <person name="Bopp D."/>
            <person name="Brown S.J."/>
            <person name="Bucher G."/>
            <person name="Butts T."/>
            <person name="Chaumot A."/>
            <person name="Denell R.E."/>
            <person name="Ferrier D.E."/>
            <person name="Friedrich M."/>
            <person name="Gordon C.M."/>
            <person name="Jindra M."/>
            <person name="Klingler M."/>
            <person name="Lan Q."/>
            <person name="Lattorff H.M."/>
            <person name="Laudet V."/>
            <person name="von Levetsow C."/>
            <person name="Liu Z."/>
            <person name="Lutz R."/>
            <person name="Lynch J.A."/>
            <person name="da Fonseca R.N."/>
            <person name="Posnien N."/>
            <person name="Reuter R."/>
            <person name="Roth S."/>
            <person name="Savard J."/>
            <person name="Schinko J.B."/>
            <person name="Schmitt C."/>
            <person name="Schoppmeier M."/>
            <person name="Schroder R."/>
            <person name="Shippy T.D."/>
            <person name="Simonnet F."/>
            <person name="Marques-Souza H."/>
            <person name="Tautz D."/>
            <person name="Tomoyasu Y."/>
            <person name="Trauner J."/>
            <person name="Van der Zee M."/>
            <person name="Vervoort M."/>
            <person name="Wittkopp N."/>
            <person name="Wimmer E.A."/>
            <person name="Yang X."/>
            <person name="Jones A.K."/>
            <person name="Sattelle D.B."/>
            <person name="Ebert P.R."/>
            <person name="Nelson D."/>
            <person name="Scott J.G."/>
            <person name="Beeman R.W."/>
            <person name="Muthukrishnan S."/>
            <person name="Kramer K.J."/>
            <person name="Arakane Y."/>
            <person name="Beeman R.W."/>
            <person name="Zhu Q."/>
            <person name="Hogenkamp D."/>
            <person name="Dixit R."/>
            <person name="Oppert B."/>
            <person name="Jiang H."/>
            <person name="Zou Z."/>
            <person name="Marshall J."/>
            <person name="Elpidina E."/>
            <person name="Vinokurov K."/>
            <person name="Oppert C."/>
            <person name="Zou Z."/>
            <person name="Evans J."/>
            <person name="Lu Z."/>
            <person name="Zhao P."/>
            <person name="Sumathipala N."/>
            <person name="Altincicek B."/>
            <person name="Vilcinskas A."/>
            <person name="Williams M."/>
            <person name="Hultmark D."/>
            <person name="Hetru C."/>
            <person name="Jiang H."/>
            <person name="Grimmelikhuijzen C.J."/>
            <person name="Hauser F."/>
            <person name="Cazzamali G."/>
            <person name="Williamson M."/>
            <person name="Park Y."/>
            <person name="Li B."/>
            <person name="Tanaka Y."/>
            <person name="Predel R."/>
            <person name="Neupert S."/>
            <person name="Schachtner J."/>
            <person name="Verleyen P."/>
            <person name="Raible F."/>
            <person name="Bork P."/>
            <person name="Friedrich M."/>
            <person name="Walden K.K."/>
            <person name="Robertson H.M."/>
            <person name="Angeli S."/>
            <person name="Foret S."/>
            <person name="Bucher G."/>
            <person name="Schuetz S."/>
            <person name="Maleszka R."/>
            <person name="Wimmer E.A."/>
            <person name="Beeman R.W."/>
            <person name="Lorenzen M."/>
            <person name="Tomoyasu Y."/>
            <person name="Miller S.C."/>
            <person name="Grossmann D."/>
            <person name="Bucher G."/>
        </authorList>
    </citation>
    <scope>NUCLEOTIDE SEQUENCE [LARGE SCALE GENOMIC DNA]</scope>
    <source>
        <strain evidence="3 4">Georgia GA2</strain>
    </source>
</reference>
<protein>
    <submittedName>
        <fullName evidence="3">Tetratricopeptide repeat protein 36 homolog-like Protein</fullName>
    </submittedName>
</protein>
<comment type="similarity">
    <text evidence="1">Belongs to the TTC36 family.</text>
</comment>
<dbReference type="eggNOG" id="KOG4555">
    <property type="taxonomic scope" value="Eukaryota"/>
</dbReference>
<gene>
    <name evidence="3" type="primary">AUGUSTUS-3.0.2_05773</name>
    <name evidence="3" type="ORF">TcasGA2_TC005773</name>
</gene>
<dbReference type="PANTHER" id="PTHR21405:SF0">
    <property type="entry name" value="TETRATRICOPEPTIDE REPEAT PROTEIN 36"/>
    <property type="match status" value="1"/>
</dbReference>
<dbReference type="PhylomeDB" id="D6WWC2"/>
<organism evidence="3 4">
    <name type="scientific">Tribolium castaneum</name>
    <name type="common">Red flour beetle</name>
    <dbReference type="NCBI Taxonomy" id="7070"/>
    <lineage>
        <taxon>Eukaryota</taxon>
        <taxon>Metazoa</taxon>
        <taxon>Ecdysozoa</taxon>
        <taxon>Arthropoda</taxon>
        <taxon>Hexapoda</taxon>
        <taxon>Insecta</taxon>
        <taxon>Pterygota</taxon>
        <taxon>Neoptera</taxon>
        <taxon>Endopterygota</taxon>
        <taxon>Coleoptera</taxon>
        <taxon>Polyphaga</taxon>
        <taxon>Cucujiformia</taxon>
        <taxon>Tenebrionidae</taxon>
        <taxon>Tenebrionidae incertae sedis</taxon>
        <taxon>Tribolium</taxon>
    </lineage>
</organism>
<dbReference type="SUPFAM" id="SSF48452">
    <property type="entry name" value="TPR-like"/>
    <property type="match status" value="1"/>
</dbReference>
<keyword evidence="4" id="KW-1185">Reference proteome</keyword>
<dbReference type="InterPro" id="IPR038906">
    <property type="entry name" value="TTC36"/>
</dbReference>
<dbReference type="PROSITE" id="PS50005">
    <property type="entry name" value="TPR"/>
    <property type="match status" value="1"/>
</dbReference>
<dbReference type="Pfam" id="PF13414">
    <property type="entry name" value="TPR_11"/>
    <property type="match status" value="1"/>
</dbReference>
<dbReference type="PANTHER" id="PTHR21405">
    <property type="entry name" value="CDNA SEQUENCE BC021608"/>
    <property type="match status" value="1"/>
</dbReference>
<dbReference type="Gene3D" id="1.25.40.10">
    <property type="entry name" value="Tetratricopeptide repeat domain"/>
    <property type="match status" value="1"/>
</dbReference>
<dbReference type="AlphaFoldDB" id="D6WWC2"/>
<dbReference type="KEGG" id="tca:661693"/>
<dbReference type="EMBL" id="KQ971361">
    <property type="protein sequence ID" value="EFA08154.1"/>
    <property type="molecule type" value="Genomic_DNA"/>
</dbReference>
<dbReference type="Proteomes" id="UP000007266">
    <property type="component" value="Linkage group 8"/>
</dbReference>
<evidence type="ECO:0000313" key="4">
    <source>
        <dbReference type="Proteomes" id="UP000007266"/>
    </source>
</evidence>
<evidence type="ECO:0000313" key="3">
    <source>
        <dbReference type="EMBL" id="EFA08154.1"/>
    </source>
</evidence>
<evidence type="ECO:0000256" key="2">
    <source>
        <dbReference type="PROSITE-ProRule" id="PRU00339"/>
    </source>
</evidence>
<dbReference type="OrthoDB" id="539634at2759"/>
<reference evidence="3 4" key="2">
    <citation type="journal article" date="2010" name="Nucleic Acids Res.">
        <title>BeetleBase in 2010: revisions to provide comprehensive genomic information for Tribolium castaneum.</title>
        <authorList>
            <person name="Kim H.S."/>
            <person name="Murphy T."/>
            <person name="Xia J."/>
            <person name="Caragea D."/>
            <person name="Park Y."/>
            <person name="Beeman R.W."/>
            <person name="Lorenzen M.D."/>
            <person name="Butcher S."/>
            <person name="Manak J.R."/>
            <person name="Brown S.J."/>
        </authorList>
    </citation>
    <scope>GENOME REANNOTATION</scope>
    <source>
        <strain evidence="3 4">Georgia GA2</strain>
    </source>
</reference>
<dbReference type="SMART" id="SM00028">
    <property type="entry name" value="TPR"/>
    <property type="match status" value="3"/>
</dbReference>
<keyword evidence="2" id="KW-0802">TPR repeat</keyword>
<dbReference type="FunCoup" id="D6WWC2">
    <property type="interactions" value="11"/>
</dbReference>
<proteinExistence type="inferred from homology"/>
<dbReference type="GO" id="GO:0006570">
    <property type="term" value="P:tyrosine metabolic process"/>
    <property type="evidence" value="ECO:0000318"/>
    <property type="project" value="GO_Central"/>
</dbReference>